<dbReference type="VEuPathDB" id="FungiDB:MYCFIDRAFT_180381"/>
<evidence type="ECO:0000256" key="1">
    <source>
        <dbReference type="SAM" id="MobiDB-lite"/>
    </source>
</evidence>
<protein>
    <submittedName>
        <fullName evidence="3">Uncharacterized protein</fullName>
    </submittedName>
</protein>
<dbReference type="GeneID" id="19334380"/>
<feature type="compositionally biased region" description="Acidic residues" evidence="1">
    <location>
        <begin position="946"/>
        <end position="970"/>
    </location>
</feature>
<accession>M2ZD48</accession>
<keyword evidence="2" id="KW-0732">Signal</keyword>
<dbReference type="AlphaFoldDB" id="M2ZD48"/>
<name>M2ZD48_PSEFD</name>
<gene>
    <name evidence="3" type="ORF">MYCFIDRAFT_180381</name>
</gene>
<feature type="chain" id="PRO_5004030837" evidence="2">
    <location>
        <begin position="26"/>
        <end position="970"/>
    </location>
</feature>
<feature type="signal peptide" evidence="2">
    <location>
        <begin position="1"/>
        <end position="25"/>
    </location>
</feature>
<proteinExistence type="predicted"/>
<dbReference type="RefSeq" id="XP_007932374.1">
    <property type="nucleotide sequence ID" value="XM_007934183.1"/>
</dbReference>
<dbReference type="KEGG" id="pfj:MYCFIDRAFT_180381"/>
<dbReference type="HOGENOM" id="CLU_305675_0_0_1"/>
<evidence type="ECO:0000313" key="4">
    <source>
        <dbReference type="Proteomes" id="UP000016932"/>
    </source>
</evidence>
<feature type="compositionally biased region" description="Low complexity" evidence="1">
    <location>
        <begin position="875"/>
        <end position="889"/>
    </location>
</feature>
<organism evidence="3 4">
    <name type="scientific">Pseudocercospora fijiensis (strain CIRAD86)</name>
    <name type="common">Black leaf streak disease fungus</name>
    <name type="synonym">Mycosphaerella fijiensis</name>
    <dbReference type="NCBI Taxonomy" id="383855"/>
    <lineage>
        <taxon>Eukaryota</taxon>
        <taxon>Fungi</taxon>
        <taxon>Dikarya</taxon>
        <taxon>Ascomycota</taxon>
        <taxon>Pezizomycotina</taxon>
        <taxon>Dothideomycetes</taxon>
        <taxon>Dothideomycetidae</taxon>
        <taxon>Mycosphaerellales</taxon>
        <taxon>Mycosphaerellaceae</taxon>
        <taxon>Pseudocercospora</taxon>
    </lineage>
</organism>
<dbReference type="OrthoDB" id="3690251at2759"/>
<sequence>MLRSKARKSMTLFVLIAAGLEGGGADTVFVCALNDDVDFPDENMSDFDFWAWVREHNNRLLVLPVDAKFCGRNNVRYSGNLSLHDQGFIYTWSHCTKRDNDHYNIVAALVEGVPNHLAIVPRAIWGAGNESYGMLASESGPLWLALFMVHFDDMEQAIQNLAAATLSEPRAPVWYVNPTNGLCFEGWRPEKTSHPPIWPVSGSASRRDATRLIRFFDDLKAADPSIKVFFNRDQPWIHDFHIGLPGLGMVRIEHKYRNKPWKQMVVNWAAKRHTRQAPFVLRRLYHFFIGQTRDGGITCIGRHEMHRVFSNTDRTAIDLEFVTSRTKTSLPEILEYMKQNFFAAKTAIIDALDDIRPEDITRGLLEGCWKQKMEQVLNRELADINDTGRQFGMPWVARGIQYWCWRLERSALFPVATLGSPFTHLYIDHKWLPDELSYYQKYGRLPFYVWCKAIMENRAVALKLEDRRLGPHASLQLDALLGQTCSGWNKPPGEDFKCFNVFGMLKSSIVRQNQERSAWYACFPDDITARFQSSDESDRLSKIEPAMNSTGEKFLRARNAYSDTLQDPPYRSGKTAVPLKAPFILEGIEPMRYLMNVADGSINRQLNRVLDDDLMNKSFEWQSTQGVSQAYSPKIHIGQYIRTVRAWMQSLWTYSMAYGVTVHRGGETSALPKLRPNSMMSINRVLFGEHDGSAARRSSLQVMTLMPSKVHCCKLVEICCAFCCALVKLTSVPMESSMPKKPGRWATYYYCRFEQFLEEVRRLDMADQPLNGRLMAAALTTLGKAGYRRQREHETAQVDGLIILSVIGHDIDQVKSVRAMEFSPENVDMIDRLEAALRQVHGKSCFRKSPSALTRPTIDTLKGILQGDIERRYGTSISTSSSSSSLTPTPTGPKRSAEQANMDQIAFPVRKRQRTSGAVQSKNPEEVNVENEISSASTAQDREELMLDADDEHGDSVADDEEDDLEADDE</sequence>
<feature type="region of interest" description="Disordered" evidence="1">
    <location>
        <begin position="875"/>
        <end position="970"/>
    </location>
</feature>
<evidence type="ECO:0000256" key="2">
    <source>
        <dbReference type="SAM" id="SignalP"/>
    </source>
</evidence>
<evidence type="ECO:0000313" key="3">
    <source>
        <dbReference type="EMBL" id="EME77049.1"/>
    </source>
</evidence>
<keyword evidence="4" id="KW-1185">Reference proteome</keyword>
<reference evidence="3 4" key="1">
    <citation type="journal article" date="2012" name="PLoS Pathog.">
        <title>Diverse lifestyles and strategies of plant pathogenesis encoded in the genomes of eighteen Dothideomycetes fungi.</title>
        <authorList>
            <person name="Ohm R.A."/>
            <person name="Feau N."/>
            <person name="Henrissat B."/>
            <person name="Schoch C.L."/>
            <person name="Horwitz B.A."/>
            <person name="Barry K.W."/>
            <person name="Condon B.J."/>
            <person name="Copeland A.C."/>
            <person name="Dhillon B."/>
            <person name="Glaser F."/>
            <person name="Hesse C.N."/>
            <person name="Kosti I."/>
            <person name="LaButti K."/>
            <person name="Lindquist E.A."/>
            <person name="Lucas S."/>
            <person name="Salamov A.A."/>
            <person name="Bradshaw R.E."/>
            <person name="Ciuffetti L."/>
            <person name="Hamelin R.C."/>
            <person name="Kema G.H.J."/>
            <person name="Lawrence C."/>
            <person name="Scott J.A."/>
            <person name="Spatafora J.W."/>
            <person name="Turgeon B.G."/>
            <person name="de Wit P.J.G.M."/>
            <person name="Zhong S."/>
            <person name="Goodwin S.B."/>
            <person name="Grigoriev I.V."/>
        </authorList>
    </citation>
    <scope>NUCLEOTIDE SEQUENCE [LARGE SCALE GENOMIC DNA]</scope>
    <source>
        <strain evidence="3 4">CIRAD86</strain>
    </source>
</reference>
<dbReference type="Proteomes" id="UP000016932">
    <property type="component" value="Unassembled WGS sequence"/>
</dbReference>
<dbReference type="EMBL" id="KB446571">
    <property type="protein sequence ID" value="EME77049.1"/>
    <property type="molecule type" value="Genomic_DNA"/>
</dbReference>